<comment type="caution">
    <text evidence="10">The sequence shown here is derived from an EMBL/GenBank/DDBJ whole genome shotgun (WGS) entry which is preliminary data.</text>
</comment>
<evidence type="ECO:0000313" key="11">
    <source>
        <dbReference type="Proteomes" id="UP000280292"/>
    </source>
</evidence>
<dbReference type="EMBL" id="RBNR01000335">
    <property type="protein sequence ID" value="RML39169.1"/>
    <property type="molecule type" value="Genomic_DNA"/>
</dbReference>
<keyword evidence="6 8" id="KW-1133">Transmembrane helix</keyword>
<accession>A0A3M2VIR2</accession>
<organism evidence="10 11">
    <name type="scientific">Pseudomonas syringae pv. ribicola</name>
    <dbReference type="NCBI Taxonomy" id="55398"/>
    <lineage>
        <taxon>Bacteria</taxon>
        <taxon>Pseudomonadati</taxon>
        <taxon>Pseudomonadota</taxon>
        <taxon>Gammaproteobacteria</taxon>
        <taxon>Pseudomonadales</taxon>
        <taxon>Pseudomonadaceae</taxon>
        <taxon>Pseudomonas</taxon>
    </lineage>
</organism>
<dbReference type="GO" id="GO:0009267">
    <property type="term" value="P:cellular response to starvation"/>
    <property type="evidence" value="ECO:0007669"/>
    <property type="project" value="InterPro"/>
</dbReference>
<dbReference type="Pfam" id="PF02554">
    <property type="entry name" value="CstA"/>
    <property type="match status" value="1"/>
</dbReference>
<dbReference type="GeneID" id="61792737"/>
<dbReference type="AlphaFoldDB" id="A0A3M2VIR2"/>
<feature type="transmembrane region" description="Helical" evidence="8">
    <location>
        <begin position="96"/>
        <end position="116"/>
    </location>
</feature>
<dbReference type="PANTHER" id="PTHR30252">
    <property type="entry name" value="INNER MEMBRANE PEPTIDE TRANSPORTER"/>
    <property type="match status" value="1"/>
</dbReference>
<evidence type="ECO:0000256" key="8">
    <source>
        <dbReference type="SAM" id="Phobius"/>
    </source>
</evidence>
<feature type="transmembrane region" description="Helical" evidence="8">
    <location>
        <begin position="287"/>
        <end position="306"/>
    </location>
</feature>
<feature type="transmembrane region" description="Helical" evidence="8">
    <location>
        <begin position="12"/>
        <end position="29"/>
    </location>
</feature>
<reference evidence="10 11" key="1">
    <citation type="submission" date="2018-08" db="EMBL/GenBank/DDBJ databases">
        <title>Recombination of ecologically and evolutionarily significant loci maintains genetic cohesion in the Pseudomonas syringae species complex.</title>
        <authorList>
            <person name="Dillon M."/>
            <person name="Thakur S."/>
            <person name="Almeida R.N.D."/>
            <person name="Weir B.S."/>
            <person name="Guttman D.S."/>
        </authorList>
    </citation>
    <scope>NUCLEOTIDE SEQUENCE [LARGE SCALE GENOMIC DNA]</scope>
    <source>
        <strain evidence="10 11">ICMP 3883</strain>
    </source>
</reference>
<dbReference type="PROSITE" id="PS51257">
    <property type="entry name" value="PROKAR_LIPOPROTEIN"/>
    <property type="match status" value="1"/>
</dbReference>
<feature type="transmembrane region" description="Helical" evidence="8">
    <location>
        <begin position="641"/>
        <end position="663"/>
    </location>
</feature>
<proteinExistence type="inferred from homology"/>
<feature type="transmembrane region" description="Helical" evidence="8">
    <location>
        <begin position="513"/>
        <end position="532"/>
    </location>
</feature>
<evidence type="ECO:0000256" key="5">
    <source>
        <dbReference type="ARBA" id="ARBA00022692"/>
    </source>
</evidence>
<evidence type="ECO:0000256" key="2">
    <source>
        <dbReference type="ARBA" id="ARBA00007755"/>
    </source>
</evidence>
<dbReference type="InterPro" id="IPR051605">
    <property type="entry name" value="CstA"/>
</dbReference>
<feature type="transmembrane region" description="Helical" evidence="8">
    <location>
        <begin position="326"/>
        <end position="348"/>
    </location>
</feature>
<comment type="similarity">
    <text evidence="2">Belongs to the peptide transporter carbon starvation (CstA) (TC 2.A.114) family.</text>
</comment>
<dbReference type="PANTHER" id="PTHR30252:SF3">
    <property type="entry name" value="PYRUVATE_PROTON SYMPORTER BTST"/>
    <property type="match status" value="1"/>
</dbReference>
<feature type="transmembrane region" description="Helical" evidence="8">
    <location>
        <begin position="122"/>
        <end position="142"/>
    </location>
</feature>
<evidence type="ECO:0000256" key="1">
    <source>
        <dbReference type="ARBA" id="ARBA00004651"/>
    </source>
</evidence>
<gene>
    <name evidence="10" type="ORF">ALQ95_02018</name>
</gene>
<feature type="transmembrane region" description="Helical" evidence="8">
    <location>
        <begin position="256"/>
        <end position="280"/>
    </location>
</feature>
<comment type="subcellular location">
    <subcellularLocation>
        <location evidence="1">Cell membrane</location>
        <topology evidence="1">Multi-pass membrane protein</topology>
    </subcellularLocation>
</comment>
<feature type="transmembrane region" description="Helical" evidence="8">
    <location>
        <begin position="224"/>
        <end position="244"/>
    </location>
</feature>
<evidence type="ECO:0000313" key="10">
    <source>
        <dbReference type="EMBL" id="RML39169.1"/>
    </source>
</evidence>
<evidence type="ECO:0000259" key="9">
    <source>
        <dbReference type="Pfam" id="PF02554"/>
    </source>
</evidence>
<keyword evidence="5 8" id="KW-0812">Transmembrane</keyword>
<evidence type="ECO:0000256" key="4">
    <source>
        <dbReference type="ARBA" id="ARBA00022475"/>
    </source>
</evidence>
<keyword evidence="4" id="KW-1003">Cell membrane</keyword>
<name>A0A3M2VIR2_PSESI</name>
<protein>
    <submittedName>
        <fullName evidence="10">Carbon starvation protein CstA</fullName>
    </submittedName>
</protein>
<feature type="transmembrane region" description="Helical" evidence="8">
    <location>
        <begin position="192"/>
        <end position="212"/>
    </location>
</feature>
<feature type="domain" description="CstA N-terminal" evidence="9">
    <location>
        <begin position="36"/>
        <end position="594"/>
    </location>
</feature>
<sequence>MKNNNSLMRHVPWLIVAIVGACALGVVALRRGEAINALWIVVAAVAIYLVAYRYYSLFIATHVMQLDPLRATPAVVNNDGLDYVPTNKHILFGHHFAAIAGAGPLVGPVLAAQMGYLPGTLWLIAGVVLAGAVQDFMILFLSTRRDGRSLGDMVREEMGRIPGTIALFGCFLIMIIILAVLALIVVKALAESPWGMFTVMATIPIAMFMGIYMRYIRPGRIGEISLVGVLLLLGSIWVGGMVAADPTWGPMFTFTGIQITWMLVGYGFVAAMLPVWLLLAPRDYLSTFLKIGTILALAIGILILAPELKMPALTQFTNGTGPVWKGALFPFLFITIACGAVSGFHALISSGTTPKLLDNEKNARYIGYGGMLMESFVAIMAMVAASVIEPGVYFAMNSPAAVVGSDVVTVAQTVSSWGFAITPEQLTAVAKDIGENTILARAGGAPTLAVGIAQILHQVLPGENTMAFWYHFAILFEALFILTAVDAGTRAGRFMLQDLLGSFVPALKRTESWTANAIGTGGCVALWGYLLYQGVIDPLGGINTLWPLFGISNQMLAGIALMLASVVLIKMKRQRYVWVTMLPAVWLLICTVTAGLIKLFDANPAVGFLALAKKYSAAADAGQILAPAKTMDQMQHVIFNAYTNSGLTILFLFVVFSILFYAIKVGRAAWTTKARTDKEAPYQAMPPASQV</sequence>
<evidence type="ECO:0000256" key="6">
    <source>
        <dbReference type="ARBA" id="ARBA00022989"/>
    </source>
</evidence>
<feature type="transmembrane region" description="Helical" evidence="8">
    <location>
        <begin position="544"/>
        <end position="569"/>
    </location>
</feature>
<dbReference type="RefSeq" id="WP_017683110.1">
    <property type="nucleotide sequence ID" value="NZ_RBNR01000335.1"/>
</dbReference>
<feature type="transmembrane region" description="Helical" evidence="8">
    <location>
        <begin position="35"/>
        <end position="55"/>
    </location>
</feature>
<keyword evidence="3" id="KW-0813">Transport</keyword>
<keyword evidence="7 8" id="KW-0472">Membrane</keyword>
<evidence type="ECO:0000256" key="3">
    <source>
        <dbReference type="ARBA" id="ARBA00022448"/>
    </source>
</evidence>
<feature type="transmembrane region" description="Helical" evidence="8">
    <location>
        <begin position="368"/>
        <end position="388"/>
    </location>
</feature>
<evidence type="ECO:0000256" key="7">
    <source>
        <dbReference type="ARBA" id="ARBA00023136"/>
    </source>
</evidence>
<feature type="transmembrane region" description="Helical" evidence="8">
    <location>
        <begin position="576"/>
        <end position="597"/>
    </location>
</feature>
<feature type="transmembrane region" description="Helical" evidence="8">
    <location>
        <begin position="163"/>
        <end position="186"/>
    </location>
</feature>
<dbReference type="Proteomes" id="UP000280292">
    <property type="component" value="Unassembled WGS sequence"/>
</dbReference>
<dbReference type="InterPro" id="IPR003706">
    <property type="entry name" value="CstA_N"/>
</dbReference>
<feature type="transmembrane region" description="Helical" evidence="8">
    <location>
        <begin position="468"/>
        <end position="492"/>
    </location>
</feature>
<dbReference type="GO" id="GO:0005886">
    <property type="term" value="C:plasma membrane"/>
    <property type="evidence" value="ECO:0007669"/>
    <property type="project" value="UniProtKB-SubCell"/>
</dbReference>